<comment type="caution">
    <text evidence="1">The sequence shown here is derived from an EMBL/GenBank/DDBJ whole genome shotgun (WGS) entry which is preliminary data.</text>
</comment>
<organism evidence="1">
    <name type="scientific">Salmonella enterica</name>
    <name type="common">Salmonella choleraesuis</name>
    <dbReference type="NCBI Taxonomy" id="28901"/>
    <lineage>
        <taxon>Bacteria</taxon>
        <taxon>Pseudomonadati</taxon>
        <taxon>Pseudomonadota</taxon>
        <taxon>Gammaproteobacteria</taxon>
        <taxon>Enterobacterales</taxon>
        <taxon>Enterobacteriaceae</taxon>
        <taxon>Salmonella</taxon>
    </lineage>
</organism>
<gene>
    <name evidence="1" type="ORF">G8577_004477</name>
</gene>
<accession>A0A764Z1Z7</accession>
<sequence length="48" mass="5111">MSAGYGATGRRIRLRMLQAGFYVSDRSVSPKPRQRVQCSLAGAPAGVS</sequence>
<name>A0A764Z1Z7_SALER</name>
<reference evidence="1" key="2">
    <citation type="submission" date="2020-02" db="EMBL/GenBank/DDBJ databases">
        <authorList>
            <consortium name="NCBI Pathogen Detection Project"/>
        </authorList>
    </citation>
    <scope>NUCLEOTIDE SEQUENCE</scope>
    <source>
        <strain evidence="1">MA.CK_98/00001034</strain>
    </source>
</reference>
<reference evidence="1" key="1">
    <citation type="journal article" date="2018" name="Genome Biol.">
        <title>SKESA: strategic k-mer extension for scrupulous assemblies.</title>
        <authorList>
            <person name="Souvorov A."/>
            <person name="Agarwala R."/>
            <person name="Lipman D.J."/>
        </authorList>
    </citation>
    <scope>NUCLEOTIDE SEQUENCE</scope>
    <source>
        <strain evidence="1">MA.CK_98/00001034</strain>
    </source>
</reference>
<evidence type="ECO:0000313" key="1">
    <source>
        <dbReference type="EMBL" id="HAG5258215.1"/>
    </source>
</evidence>
<dbReference type="EMBL" id="DAAYPZ010000016">
    <property type="protein sequence ID" value="HAG5258215.1"/>
    <property type="molecule type" value="Genomic_DNA"/>
</dbReference>
<dbReference type="AlphaFoldDB" id="A0A764Z1Z7"/>
<protein>
    <submittedName>
        <fullName evidence="1">Uncharacterized protein</fullName>
    </submittedName>
</protein>
<proteinExistence type="predicted"/>